<keyword evidence="1" id="KW-0732">Signal</keyword>
<comment type="caution">
    <text evidence="2">The sequence shown here is derived from an EMBL/GenBank/DDBJ whole genome shotgun (WGS) entry which is preliminary data.</text>
</comment>
<evidence type="ECO:0000313" key="3">
    <source>
        <dbReference type="Proteomes" id="UP001139353"/>
    </source>
</evidence>
<dbReference type="RefSeq" id="WP_275684227.1">
    <property type="nucleotide sequence ID" value="NZ_JAJLJH010000007.1"/>
</dbReference>
<evidence type="ECO:0000256" key="1">
    <source>
        <dbReference type="SAM" id="SignalP"/>
    </source>
</evidence>
<proteinExistence type="predicted"/>
<dbReference type="PROSITE" id="PS51257">
    <property type="entry name" value="PROKAR_LIPOPROTEIN"/>
    <property type="match status" value="1"/>
</dbReference>
<feature type="chain" id="PRO_5040956210" description="Lipoprotein" evidence="1">
    <location>
        <begin position="16"/>
        <end position="120"/>
    </location>
</feature>
<gene>
    <name evidence="2" type="ORF">LPC04_20960</name>
</gene>
<evidence type="ECO:0008006" key="4">
    <source>
        <dbReference type="Google" id="ProtNLM"/>
    </source>
</evidence>
<dbReference type="EMBL" id="JAJLJH010000007">
    <property type="protein sequence ID" value="MCK9688184.1"/>
    <property type="molecule type" value="Genomic_DNA"/>
</dbReference>
<sequence>MRALALAAAIGAALAGCTLWPVAPPQLPAPVAVHVSQRGSTAERDFAADSEEARRLKAWVDANHDGWMPLLYTPMMGDALHVDAGSLHLEFYGNTVLLSLPEGGFNTKSVAPSDYAFLRP</sequence>
<name>A0A9X1YKW3_9BURK</name>
<keyword evidence="3" id="KW-1185">Reference proteome</keyword>
<dbReference type="Proteomes" id="UP001139353">
    <property type="component" value="Unassembled WGS sequence"/>
</dbReference>
<dbReference type="AlphaFoldDB" id="A0A9X1YKW3"/>
<reference evidence="2" key="1">
    <citation type="submission" date="2021-11" db="EMBL/GenBank/DDBJ databases">
        <title>BS-T2-15 a new species belonging to the Comamonadaceae family isolated from the soil of a French oak forest.</title>
        <authorList>
            <person name="Mieszkin S."/>
            <person name="Alain K."/>
        </authorList>
    </citation>
    <scope>NUCLEOTIDE SEQUENCE</scope>
    <source>
        <strain evidence="2">BS-T2-15</strain>
    </source>
</reference>
<feature type="signal peptide" evidence="1">
    <location>
        <begin position="1"/>
        <end position="15"/>
    </location>
</feature>
<accession>A0A9X1YKW3</accession>
<organism evidence="2 3">
    <name type="scientific">Scleromatobacter humisilvae</name>
    <dbReference type="NCBI Taxonomy" id="2897159"/>
    <lineage>
        <taxon>Bacteria</taxon>
        <taxon>Pseudomonadati</taxon>
        <taxon>Pseudomonadota</taxon>
        <taxon>Betaproteobacteria</taxon>
        <taxon>Burkholderiales</taxon>
        <taxon>Sphaerotilaceae</taxon>
        <taxon>Scleromatobacter</taxon>
    </lineage>
</organism>
<protein>
    <recommendedName>
        <fullName evidence="4">Lipoprotein</fullName>
    </recommendedName>
</protein>
<evidence type="ECO:0000313" key="2">
    <source>
        <dbReference type="EMBL" id="MCK9688184.1"/>
    </source>
</evidence>